<comment type="caution">
    <text evidence="1">The sequence shown here is derived from an EMBL/GenBank/DDBJ whole genome shotgun (WGS) entry which is preliminary data.</text>
</comment>
<name>A0ABC8J0R1_ERUVS</name>
<dbReference type="AlphaFoldDB" id="A0ABC8J0R1"/>
<sequence length="91" mass="10095">MSQLLIRLSKLSYRNNTVLKRKNSRLLSTSPYLIVGVFAEDARARGGGFLGDILLFDPAKEELVTVRDKTVSEELVCSKVMGASNGWVYSN</sequence>
<keyword evidence="2" id="KW-1185">Reference proteome</keyword>
<reference evidence="1 2" key="1">
    <citation type="submission" date="2022-03" db="EMBL/GenBank/DDBJ databases">
        <authorList>
            <person name="Macdonald S."/>
            <person name="Ahmed S."/>
            <person name="Newling K."/>
        </authorList>
    </citation>
    <scope>NUCLEOTIDE SEQUENCE [LARGE SCALE GENOMIC DNA]</scope>
</reference>
<proteinExistence type="predicted"/>
<gene>
    <name evidence="1" type="ORF">ERUC_LOCUS5128</name>
</gene>
<protein>
    <submittedName>
        <fullName evidence="1">Uncharacterized protein</fullName>
    </submittedName>
</protein>
<organism evidence="1 2">
    <name type="scientific">Eruca vesicaria subsp. sativa</name>
    <name type="common">Garden rocket</name>
    <name type="synonym">Eruca sativa</name>
    <dbReference type="NCBI Taxonomy" id="29727"/>
    <lineage>
        <taxon>Eukaryota</taxon>
        <taxon>Viridiplantae</taxon>
        <taxon>Streptophyta</taxon>
        <taxon>Embryophyta</taxon>
        <taxon>Tracheophyta</taxon>
        <taxon>Spermatophyta</taxon>
        <taxon>Magnoliopsida</taxon>
        <taxon>eudicotyledons</taxon>
        <taxon>Gunneridae</taxon>
        <taxon>Pentapetalae</taxon>
        <taxon>rosids</taxon>
        <taxon>malvids</taxon>
        <taxon>Brassicales</taxon>
        <taxon>Brassicaceae</taxon>
        <taxon>Brassiceae</taxon>
        <taxon>Eruca</taxon>
    </lineage>
</organism>
<dbReference type="Proteomes" id="UP001642260">
    <property type="component" value="Unassembled WGS sequence"/>
</dbReference>
<evidence type="ECO:0000313" key="2">
    <source>
        <dbReference type="Proteomes" id="UP001642260"/>
    </source>
</evidence>
<dbReference type="EMBL" id="CAKOAT010069044">
    <property type="protein sequence ID" value="CAH8308227.1"/>
    <property type="molecule type" value="Genomic_DNA"/>
</dbReference>
<evidence type="ECO:0000313" key="1">
    <source>
        <dbReference type="EMBL" id="CAH8308227.1"/>
    </source>
</evidence>
<accession>A0ABC8J0R1</accession>